<dbReference type="OrthoDB" id="199922at2759"/>
<dbReference type="AlphaFoldDB" id="A0A9N8ET20"/>
<protein>
    <recommendedName>
        <fullName evidence="2">DUF1995 domain-containing protein</fullName>
    </recommendedName>
</protein>
<comment type="caution">
    <text evidence="3">The sequence shown here is derived from an EMBL/GenBank/DDBJ whole genome shotgun (WGS) entry which is preliminary data.</text>
</comment>
<evidence type="ECO:0000313" key="3">
    <source>
        <dbReference type="EMBL" id="CAB9524914.1"/>
    </source>
</evidence>
<sequence length="362" mass="39676">MRFSFGSSVSLLVFASAHVVSAFITGSPLLVKDSATSVSFSTTALSAKLTRLPTGISPFEKSAARSRDFQGEFRKTCQKVIQDALRDNVQTMEIEFPPLLGGDKSKTQFDDFDNVQELNQNQDWCVQLAPMLGIQPTWLIFPDLKECELAKEKWTGQRYRQAAVFTSLEEVTQHYTQGDESYSKPWGATFASGMNSLLGGNSGDAGLLGDQTALDSLNDNSPPKLHLICQPGNSGPVEDWINVETLHKGSKGVPTVVVNGALDKVRDGYYAAFIFPALAKATPFYKKFESVFYLKPISDKGVYGWVYRVYPEPWQVVLQTPSKDKNGNIKVTDTVALTSDVKPTYDQAVKALLSTSAGATVQ</sequence>
<reference evidence="3" key="1">
    <citation type="submission" date="2020-06" db="EMBL/GenBank/DDBJ databases">
        <authorList>
            <consortium name="Plant Systems Biology data submission"/>
        </authorList>
    </citation>
    <scope>NUCLEOTIDE SEQUENCE</scope>
    <source>
        <strain evidence="3">D6</strain>
    </source>
</reference>
<feature type="domain" description="DUF1995" evidence="2">
    <location>
        <begin position="75"/>
        <end position="345"/>
    </location>
</feature>
<feature type="signal peptide" evidence="1">
    <location>
        <begin position="1"/>
        <end position="22"/>
    </location>
</feature>
<dbReference type="InterPro" id="IPR044687">
    <property type="entry name" value="LPA3"/>
</dbReference>
<proteinExistence type="predicted"/>
<organism evidence="3 4">
    <name type="scientific">Seminavis robusta</name>
    <dbReference type="NCBI Taxonomy" id="568900"/>
    <lineage>
        <taxon>Eukaryota</taxon>
        <taxon>Sar</taxon>
        <taxon>Stramenopiles</taxon>
        <taxon>Ochrophyta</taxon>
        <taxon>Bacillariophyta</taxon>
        <taxon>Bacillariophyceae</taxon>
        <taxon>Bacillariophycidae</taxon>
        <taxon>Naviculales</taxon>
        <taxon>Naviculaceae</taxon>
        <taxon>Seminavis</taxon>
    </lineage>
</organism>
<dbReference type="Proteomes" id="UP001153069">
    <property type="component" value="Unassembled WGS sequence"/>
</dbReference>
<accession>A0A9N8ET20</accession>
<evidence type="ECO:0000313" key="4">
    <source>
        <dbReference type="Proteomes" id="UP001153069"/>
    </source>
</evidence>
<keyword evidence="1" id="KW-0732">Signal</keyword>
<dbReference type="Pfam" id="PF09353">
    <property type="entry name" value="DUF1995"/>
    <property type="match status" value="1"/>
</dbReference>
<gene>
    <name evidence="3" type="ORF">SEMRO_1603_G285320.1</name>
</gene>
<dbReference type="InterPro" id="IPR018962">
    <property type="entry name" value="DUF1995"/>
</dbReference>
<evidence type="ECO:0000259" key="2">
    <source>
        <dbReference type="Pfam" id="PF09353"/>
    </source>
</evidence>
<evidence type="ECO:0000256" key="1">
    <source>
        <dbReference type="SAM" id="SignalP"/>
    </source>
</evidence>
<name>A0A9N8ET20_9STRA</name>
<feature type="chain" id="PRO_5040301342" description="DUF1995 domain-containing protein" evidence="1">
    <location>
        <begin position="23"/>
        <end position="362"/>
    </location>
</feature>
<dbReference type="EMBL" id="CAICTM010001601">
    <property type="protein sequence ID" value="CAB9524914.1"/>
    <property type="molecule type" value="Genomic_DNA"/>
</dbReference>
<keyword evidence="4" id="KW-1185">Reference proteome</keyword>
<dbReference type="PANTHER" id="PTHR34051">
    <property type="entry name" value="PROTEIN LOW PSII ACCUMULATION 3, CHLOROPLASTIC"/>
    <property type="match status" value="1"/>
</dbReference>
<dbReference type="PANTHER" id="PTHR34051:SF2">
    <property type="entry name" value="PROTEIN LPA3"/>
    <property type="match status" value="1"/>
</dbReference>